<dbReference type="NCBIfam" id="TIGR00525">
    <property type="entry name" value="folB"/>
    <property type="match status" value="1"/>
</dbReference>
<dbReference type="STRING" id="59925.EU91_0086"/>
<evidence type="ECO:0000256" key="1">
    <source>
        <dbReference type="ARBA" id="ARBA00001353"/>
    </source>
</evidence>
<dbReference type="EMBL" id="JNAH01000002">
    <property type="protein sequence ID" value="KGF88973.1"/>
    <property type="molecule type" value="Genomic_DNA"/>
</dbReference>
<sequence length="120" mass="14026">METFLKIENIKLWARVGVLDKERKLGQLFSLDIFLWTDFEKCTVSDDIKKTVDYSKLVQILKEQSKKTYCFTIEKYSNSILEIIDQEFKLSKIKIILTKCNPPITGFDGKVSIVRILENN</sequence>
<dbReference type="InterPro" id="IPR006156">
    <property type="entry name" value="Dihydroneopterin_aldolase"/>
</dbReference>
<evidence type="ECO:0000256" key="6">
    <source>
        <dbReference type="RuleBase" id="RU362079"/>
    </source>
</evidence>
<organism evidence="8 9">
    <name type="scientific">Prochlorococcus marinus str. GP2</name>
    <dbReference type="NCBI Taxonomy" id="59925"/>
    <lineage>
        <taxon>Bacteria</taxon>
        <taxon>Bacillati</taxon>
        <taxon>Cyanobacteriota</taxon>
        <taxon>Cyanophyceae</taxon>
        <taxon>Synechococcales</taxon>
        <taxon>Prochlorococcaceae</taxon>
        <taxon>Prochlorococcus</taxon>
    </lineage>
</organism>
<name>A0A0A1ZL88_PROMR</name>
<dbReference type="RefSeq" id="WP_032523722.1">
    <property type="nucleotide sequence ID" value="NZ_CP138934.1"/>
</dbReference>
<dbReference type="Proteomes" id="UP000030598">
    <property type="component" value="Unassembled WGS sequence"/>
</dbReference>
<dbReference type="GO" id="GO:0046656">
    <property type="term" value="P:folic acid biosynthetic process"/>
    <property type="evidence" value="ECO:0007669"/>
    <property type="project" value="UniProtKB-UniRule"/>
</dbReference>
<evidence type="ECO:0000256" key="5">
    <source>
        <dbReference type="ARBA" id="ARBA00023239"/>
    </source>
</evidence>
<comment type="pathway">
    <text evidence="2 6">Cofactor biosynthesis; tetrahydrofolate biosynthesis; 2-amino-4-hydroxy-6-hydroxymethyl-7,8-dihydropteridine diphosphate from 7,8-dihydroneopterin triphosphate: step 3/4.</text>
</comment>
<dbReference type="UniPathway" id="UPA00077">
    <property type="reaction ID" value="UER00154"/>
</dbReference>
<dbReference type="PANTHER" id="PTHR42844">
    <property type="entry name" value="DIHYDRONEOPTERIN ALDOLASE 1-RELATED"/>
    <property type="match status" value="1"/>
</dbReference>
<protein>
    <recommendedName>
        <fullName evidence="6">7,8-dihydroneopterin aldolase</fullName>
        <ecNumber evidence="6">4.1.2.25</ecNumber>
    </recommendedName>
</protein>
<dbReference type="GO" id="GO:0004150">
    <property type="term" value="F:dihydroneopterin aldolase activity"/>
    <property type="evidence" value="ECO:0007669"/>
    <property type="project" value="UniProtKB-UniRule"/>
</dbReference>
<evidence type="ECO:0000256" key="2">
    <source>
        <dbReference type="ARBA" id="ARBA00005013"/>
    </source>
</evidence>
<dbReference type="InterPro" id="IPR006157">
    <property type="entry name" value="FolB_dom"/>
</dbReference>
<dbReference type="Pfam" id="PF02152">
    <property type="entry name" value="FolB"/>
    <property type="match status" value="1"/>
</dbReference>
<proteinExistence type="inferred from homology"/>
<evidence type="ECO:0000256" key="4">
    <source>
        <dbReference type="ARBA" id="ARBA00022909"/>
    </source>
</evidence>
<dbReference type="eggNOG" id="COG1539">
    <property type="taxonomic scope" value="Bacteria"/>
</dbReference>
<feature type="domain" description="Dihydroneopterin aldolase/epimerase" evidence="7">
    <location>
        <begin position="5"/>
        <end position="115"/>
    </location>
</feature>
<dbReference type="SUPFAM" id="SSF55620">
    <property type="entry name" value="Tetrahydrobiopterin biosynthesis enzymes-like"/>
    <property type="match status" value="1"/>
</dbReference>
<gene>
    <name evidence="8" type="ORF">EU91_0086</name>
</gene>
<dbReference type="Gene3D" id="3.30.1130.10">
    <property type="match status" value="1"/>
</dbReference>
<evidence type="ECO:0000313" key="8">
    <source>
        <dbReference type="EMBL" id="KGF88973.1"/>
    </source>
</evidence>
<comment type="function">
    <text evidence="6">Catalyzes the conversion of 7,8-dihydroneopterin to 6-hydroxymethyl-7,8-dihydropterin.</text>
</comment>
<evidence type="ECO:0000256" key="3">
    <source>
        <dbReference type="ARBA" id="ARBA00005708"/>
    </source>
</evidence>
<reference evidence="9" key="1">
    <citation type="journal article" date="2014" name="Sci. Data">
        <title>Genomes of diverse isolates of the marine cyanobacterium Prochlorococcus.</title>
        <authorList>
            <person name="Biller S."/>
            <person name="Berube P."/>
            <person name="Thompson J."/>
            <person name="Kelly L."/>
            <person name="Roggensack S."/>
            <person name="Awad L."/>
            <person name="Roache-Johnson K."/>
            <person name="Ding H."/>
            <person name="Giovannoni S.J."/>
            <person name="Moore L.R."/>
            <person name="Chisholm S.W."/>
        </authorList>
    </citation>
    <scope>NUCLEOTIDE SEQUENCE [LARGE SCALE GENOMIC DNA]</scope>
    <source>
        <strain evidence="9">GP2</strain>
    </source>
</reference>
<keyword evidence="5 6" id="KW-0456">Lyase</keyword>
<dbReference type="GO" id="GO:0005737">
    <property type="term" value="C:cytoplasm"/>
    <property type="evidence" value="ECO:0007669"/>
    <property type="project" value="TreeGrafter"/>
</dbReference>
<dbReference type="EC" id="4.1.2.25" evidence="6"/>
<evidence type="ECO:0000259" key="7">
    <source>
        <dbReference type="SMART" id="SM00905"/>
    </source>
</evidence>
<comment type="caution">
    <text evidence="8">The sequence shown here is derived from an EMBL/GenBank/DDBJ whole genome shotgun (WGS) entry which is preliminary data.</text>
</comment>
<dbReference type="InterPro" id="IPR043133">
    <property type="entry name" value="GTP-CH-I_C/QueF"/>
</dbReference>
<comment type="similarity">
    <text evidence="3 6">Belongs to the DHNA family.</text>
</comment>
<dbReference type="AlphaFoldDB" id="A0A0A1ZL88"/>
<keyword evidence="4 6" id="KW-0289">Folate biosynthesis</keyword>
<dbReference type="SMART" id="SM00905">
    <property type="entry name" value="FolB"/>
    <property type="match status" value="1"/>
</dbReference>
<evidence type="ECO:0000313" key="9">
    <source>
        <dbReference type="Proteomes" id="UP000030598"/>
    </source>
</evidence>
<accession>A0A0A1ZL88</accession>
<dbReference type="GO" id="GO:0046654">
    <property type="term" value="P:tetrahydrofolate biosynthetic process"/>
    <property type="evidence" value="ECO:0007669"/>
    <property type="project" value="UniProtKB-UniRule"/>
</dbReference>
<dbReference type="NCBIfam" id="TIGR00526">
    <property type="entry name" value="folB_dom"/>
    <property type="match status" value="1"/>
</dbReference>
<dbReference type="PANTHER" id="PTHR42844:SF1">
    <property type="entry name" value="DIHYDRONEOPTERIN ALDOLASE 1-RELATED"/>
    <property type="match status" value="1"/>
</dbReference>
<dbReference type="OrthoDB" id="9803748at2"/>
<comment type="catalytic activity">
    <reaction evidence="1 6">
        <text>7,8-dihydroneopterin = 6-hydroxymethyl-7,8-dihydropterin + glycolaldehyde</text>
        <dbReference type="Rhea" id="RHEA:10540"/>
        <dbReference type="ChEBI" id="CHEBI:17001"/>
        <dbReference type="ChEBI" id="CHEBI:17071"/>
        <dbReference type="ChEBI" id="CHEBI:44841"/>
        <dbReference type="EC" id="4.1.2.25"/>
    </reaction>
</comment>